<keyword evidence="2" id="KW-0732">Signal</keyword>
<keyword evidence="1" id="KW-0472">Membrane</keyword>
<evidence type="ECO:0000313" key="4">
    <source>
        <dbReference type="Proteomes" id="UP001611383"/>
    </source>
</evidence>
<dbReference type="EMBL" id="CP043494">
    <property type="protein sequence ID" value="WNG47281.1"/>
    <property type="molecule type" value="Genomic_DNA"/>
</dbReference>
<feature type="transmembrane region" description="Helical" evidence="1">
    <location>
        <begin position="111"/>
        <end position="128"/>
    </location>
</feature>
<proteinExistence type="predicted"/>
<dbReference type="RefSeq" id="WP_395824904.1">
    <property type="nucleotide sequence ID" value="NZ_CP043494.1"/>
</dbReference>
<feature type="signal peptide" evidence="2">
    <location>
        <begin position="1"/>
        <end position="21"/>
    </location>
</feature>
<protein>
    <submittedName>
        <fullName evidence="3">Uncharacterized protein</fullName>
    </submittedName>
</protein>
<evidence type="ECO:0000256" key="1">
    <source>
        <dbReference type="SAM" id="Phobius"/>
    </source>
</evidence>
<sequence length="196" mass="20787">MLVPLLLASLFAVTPVESAPAADPTVSFARSMEGRHARLLEGLELAATFKPSETPPLRLTDAMRFGLMDAPLPLDTGGGVDAETRQVLALVLGLIIGFGTGHLVARDRDGFILFLVIDLAIIVVSSVFRFAVGGWFWGLGGLALLISHVIQGIDALGKAGGPRLVEQTRQRAVEVADVSRGRDAPPVTTRAFAFTF</sequence>
<reference evidence="3 4" key="1">
    <citation type="submission" date="2019-08" db="EMBL/GenBank/DDBJ databases">
        <title>Archangium and Cystobacter genomes.</title>
        <authorList>
            <person name="Chen I.-C.K."/>
            <person name="Wielgoss S."/>
        </authorList>
    </citation>
    <scope>NUCLEOTIDE SEQUENCE [LARGE SCALE GENOMIC DNA]</scope>
    <source>
        <strain evidence="3 4">Cbm 6</strain>
    </source>
</reference>
<name>A0ABY9WU15_9BACT</name>
<dbReference type="Proteomes" id="UP001611383">
    <property type="component" value="Chromosome"/>
</dbReference>
<keyword evidence="1" id="KW-0812">Transmembrane</keyword>
<feature type="chain" id="PRO_5045505800" evidence="2">
    <location>
        <begin position="22"/>
        <end position="196"/>
    </location>
</feature>
<keyword evidence="4" id="KW-1185">Reference proteome</keyword>
<evidence type="ECO:0000256" key="2">
    <source>
        <dbReference type="SAM" id="SignalP"/>
    </source>
</evidence>
<gene>
    <name evidence="3" type="ORF">F0U60_26515</name>
</gene>
<keyword evidence="1" id="KW-1133">Transmembrane helix</keyword>
<organism evidence="3 4">
    <name type="scientific">Archangium minus</name>
    <dbReference type="NCBI Taxonomy" id="83450"/>
    <lineage>
        <taxon>Bacteria</taxon>
        <taxon>Pseudomonadati</taxon>
        <taxon>Myxococcota</taxon>
        <taxon>Myxococcia</taxon>
        <taxon>Myxococcales</taxon>
        <taxon>Cystobacterineae</taxon>
        <taxon>Archangiaceae</taxon>
        <taxon>Archangium</taxon>
    </lineage>
</organism>
<accession>A0ABY9WU15</accession>
<evidence type="ECO:0000313" key="3">
    <source>
        <dbReference type="EMBL" id="WNG47281.1"/>
    </source>
</evidence>
<feature type="transmembrane region" description="Helical" evidence="1">
    <location>
        <begin position="87"/>
        <end position="104"/>
    </location>
</feature>